<protein>
    <recommendedName>
        <fullName evidence="5">Collagen triple helix repeat protein</fullName>
    </recommendedName>
</protein>
<keyword evidence="2" id="KW-0812">Transmembrane</keyword>
<name>A0ABN2S837_9ACTN</name>
<comment type="caution">
    <text evidence="3">The sequence shown here is derived from an EMBL/GenBank/DDBJ whole genome shotgun (WGS) entry which is preliminary data.</text>
</comment>
<accession>A0ABN2S837</accession>
<dbReference type="Proteomes" id="UP001499854">
    <property type="component" value="Unassembled WGS sequence"/>
</dbReference>
<keyword evidence="2" id="KW-1133">Transmembrane helix</keyword>
<keyword evidence="4" id="KW-1185">Reference proteome</keyword>
<evidence type="ECO:0000313" key="4">
    <source>
        <dbReference type="Proteomes" id="UP001499854"/>
    </source>
</evidence>
<gene>
    <name evidence="3" type="ORF">GCM10009838_48420</name>
</gene>
<feature type="compositionally biased region" description="Low complexity" evidence="1">
    <location>
        <begin position="45"/>
        <end position="54"/>
    </location>
</feature>
<feature type="transmembrane region" description="Helical" evidence="2">
    <location>
        <begin position="135"/>
        <end position="158"/>
    </location>
</feature>
<sequence>MDRDPIGASEMSEEQRNEPPREEKGDAGATGEAGEAGKSGETGKTGKTGATGEAARIRDTRTQAETVGAGSGDAGATGVTGTTREAGHDIIGEGAPRYGDVAEEVPPAGSEQSWSAAPHPGYVADPKAGYSGRRVAAGTLIGLLVLAFGVFAGVRLLASRSSNGNGPAPWTAAVQQHGAVVGGINAQNADSAPQVVLPAAVPYGGNPGNLDAINKATAACQGVIGNPGQLTTKTGATGTLGNWSAHATPTVQSLRAASAKFGVALATKDAAQIAASTNDMCAVLAQVDSVPGVPDAAAAQAWSSAATFYAEAAANAIKGVSGDPEALQTAAADVRNADAQLDALSARVAAATT</sequence>
<evidence type="ECO:0000256" key="2">
    <source>
        <dbReference type="SAM" id="Phobius"/>
    </source>
</evidence>
<feature type="compositionally biased region" description="Basic and acidic residues" evidence="1">
    <location>
        <begin position="13"/>
        <end position="26"/>
    </location>
</feature>
<reference evidence="3 4" key="1">
    <citation type="journal article" date="2019" name="Int. J. Syst. Evol. Microbiol.">
        <title>The Global Catalogue of Microorganisms (GCM) 10K type strain sequencing project: providing services to taxonomists for standard genome sequencing and annotation.</title>
        <authorList>
            <consortium name="The Broad Institute Genomics Platform"/>
            <consortium name="The Broad Institute Genome Sequencing Center for Infectious Disease"/>
            <person name="Wu L."/>
            <person name="Ma J."/>
        </authorList>
    </citation>
    <scope>NUCLEOTIDE SEQUENCE [LARGE SCALE GENOMIC DNA]</scope>
    <source>
        <strain evidence="3 4">JCM 16013</strain>
    </source>
</reference>
<proteinExistence type="predicted"/>
<organism evidence="3 4">
    <name type="scientific">Catenulispora subtropica</name>
    <dbReference type="NCBI Taxonomy" id="450798"/>
    <lineage>
        <taxon>Bacteria</taxon>
        <taxon>Bacillati</taxon>
        <taxon>Actinomycetota</taxon>
        <taxon>Actinomycetes</taxon>
        <taxon>Catenulisporales</taxon>
        <taxon>Catenulisporaceae</taxon>
        <taxon>Catenulispora</taxon>
    </lineage>
</organism>
<keyword evidence="2" id="KW-0472">Membrane</keyword>
<evidence type="ECO:0000256" key="1">
    <source>
        <dbReference type="SAM" id="MobiDB-lite"/>
    </source>
</evidence>
<evidence type="ECO:0008006" key="5">
    <source>
        <dbReference type="Google" id="ProtNLM"/>
    </source>
</evidence>
<evidence type="ECO:0000313" key="3">
    <source>
        <dbReference type="EMBL" id="GAA1981460.1"/>
    </source>
</evidence>
<dbReference type="EMBL" id="BAAAQM010000028">
    <property type="protein sequence ID" value="GAA1981460.1"/>
    <property type="molecule type" value="Genomic_DNA"/>
</dbReference>
<feature type="region of interest" description="Disordered" evidence="1">
    <location>
        <begin position="1"/>
        <end position="95"/>
    </location>
</feature>